<keyword evidence="2" id="KW-1185">Reference proteome</keyword>
<dbReference type="Proteomes" id="UP001060085">
    <property type="component" value="Linkage Group LG04"/>
</dbReference>
<name>A0ACC0B450_CATRO</name>
<evidence type="ECO:0000313" key="2">
    <source>
        <dbReference type="Proteomes" id="UP001060085"/>
    </source>
</evidence>
<reference evidence="2" key="1">
    <citation type="journal article" date="2023" name="Nat. Plants">
        <title>Single-cell RNA sequencing provides a high-resolution roadmap for understanding the multicellular compartmentation of specialized metabolism.</title>
        <authorList>
            <person name="Sun S."/>
            <person name="Shen X."/>
            <person name="Li Y."/>
            <person name="Li Y."/>
            <person name="Wang S."/>
            <person name="Li R."/>
            <person name="Zhang H."/>
            <person name="Shen G."/>
            <person name="Guo B."/>
            <person name="Wei J."/>
            <person name="Xu J."/>
            <person name="St-Pierre B."/>
            <person name="Chen S."/>
            <person name="Sun C."/>
        </authorList>
    </citation>
    <scope>NUCLEOTIDE SEQUENCE [LARGE SCALE GENOMIC DNA]</scope>
</reference>
<protein>
    <submittedName>
        <fullName evidence="1">Uncharacterized protein</fullName>
    </submittedName>
</protein>
<dbReference type="EMBL" id="CM044704">
    <property type="protein sequence ID" value="KAI5667408.1"/>
    <property type="molecule type" value="Genomic_DNA"/>
</dbReference>
<gene>
    <name evidence="1" type="ORF">M9H77_17261</name>
</gene>
<sequence length="118" mass="12923">MAIAHDYSTRAASRRFSPQCVTYFLRQCIGVMVHIGVAFSKRFIIAVKQVLAVHRIALYVASPPYEGLFRWNGRFRLGRVDLLEEGRSTVEGVAQSVHVDTASCSTVGRPPCGEPGGA</sequence>
<organism evidence="1 2">
    <name type="scientific">Catharanthus roseus</name>
    <name type="common">Madagascar periwinkle</name>
    <name type="synonym">Vinca rosea</name>
    <dbReference type="NCBI Taxonomy" id="4058"/>
    <lineage>
        <taxon>Eukaryota</taxon>
        <taxon>Viridiplantae</taxon>
        <taxon>Streptophyta</taxon>
        <taxon>Embryophyta</taxon>
        <taxon>Tracheophyta</taxon>
        <taxon>Spermatophyta</taxon>
        <taxon>Magnoliopsida</taxon>
        <taxon>eudicotyledons</taxon>
        <taxon>Gunneridae</taxon>
        <taxon>Pentapetalae</taxon>
        <taxon>asterids</taxon>
        <taxon>lamiids</taxon>
        <taxon>Gentianales</taxon>
        <taxon>Apocynaceae</taxon>
        <taxon>Rauvolfioideae</taxon>
        <taxon>Vinceae</taxon>
        <taxon>Catharanthinae</taxon>
        <taxon>Catharanthus</taxon>
    </lineage>
</organism>
<comment type="caution">
    <text evidence="1">The sequence shown here is derived from an EMBL/GenBank/DDBJ whole genome shotgun (WGS) entry which is preliminary data.</text>
</comment>
<proteinExistence type="predicted"/>
<accession>A0ACC0B450</accession>
<evidence type="ECO:0000313" key="1">
    <source>
        <dbReference type="EMBL" id="KAI5667408.1"/>
    </source>
</evidence>